<proteinExistence type="predicted"/>
<dbReference type="EMBL" id="BQNB010015265">
    <property type="protein sequence ID" value="GJT37947.1"/>
    <property type="molecule type" value="Genomic_DNA"/>
</dbReference>
<dbReference type="Proteomes" id="UP001151760">
    <property type="component" value="Unassembled WGS sequence"/>
</dbReference>
<name>A0ABQ5DG16_9ASTR</name>
<protein>
    <submittedName>
        <fullName evidence="1">Uncharacterized protein</fullName>
    </submittedName>
</protein>
<reference evidence="1" key="2">
    <citation type="submission" date="2022-01" db="EMBL/GenBank/DDBJ databases">
        <authorList>
            <person name="Yamashiro T."/>
            <person name="Shiraishi A."/>
            <person name="Satake H."/>
            <person name="Nakayama K."/>
        </authorList>
    </citation>
    <scope>NUCLEOTIDE SEQUENCE</scope>
</reference>
<organism evidence="1 2">
    <name type="scientific">Tanacetum coccineum</name>
    <dbReference type="NCBI Taxonomy" id="301880"/>
    <lineage>
        <taxon>Eukaryota</taxon>
        <taxon>Viridiplantae</taxon>
        <taxon>Streptophyta</taxon>
        <taxon>Embryophyta</taxon>
        <taxon>Tracheophyta</taxon>
        <taxon>Spermatophyta</taxon>
        <taxon>Magnoliopsida</taxon>
        <taxon>eudicotyledons</taxon>
        <taxon>Gunneridae</taxon>
        <taxon>Pentapetalae</taxon>
        <taxon>asterids</taxon>
        <taxon>campanulids</taxon>
        <taxon>Asterales</taxon>
        <taxon>Asteraceae</taxon>
        <taxon>Asteroideae</taxon>
        <taxon>Anthemideae</taxon>
        <taxon>Anthemidinae</taxon>
        <taxon>Tanacetum</taxon>
    </lineage>
</organism>
<reference evidence="1" key="1">
    <citation type="journal article" date="2022" name="Int. J. Mol. Sci.">
        <title>Draft Genome of Tanacetum Coccineum: Genomic Comparison of Closely Related Tanacetum-Family Plants.</title>
        <authorList>
            <person name="Yamashiro T."/>
            <person name="Shiraishi A."/>
            <person name="Nakayama K."/>
            <person name="Satake H."/>
        </authorList>
    </citation>
    <scope>NUCLEOTIDE SEQUENCE</scope>
</reference>
<sequence length="106" mass="11731">MSHYHIMRYQADDMDAYDSDCDVLNSSQDFAVMVNLSRNGSDALTETCVIFELSLRSSATVNLLIILVVETIMMSMIREYECEHGVVIWTCLCPAAATVGIPASIC</sequence>
<comment type="caution">
    <text evidence="1">The sequence shown here is derived from an EMBL/GenBank/DDBJ whole genome shotgun (WGS) entry which is preliminary data.</text>
</comment>
<evidence type="ECO:0000313" key="2">
    <source>
        <dbReference type="Proteomes" id="UP001151760"/>
    </source>
</evidence>
<gene>
    <name evidence="1" type="ORF">Tco_0937812</name>
</gene>
<evidence type="ECO:0000313" key="1">
    <source>
        <dbReference type="EMBL" id="GJT37947.1"/>
    </source>
</evidence>
<accession>A0ABQ5DG16</accession>
<keyword evidence="2" id="KW-1185">Reference proteome</keyword>